<accession>A0AAW2FL40</accession>
<dbReference type="AlphaFoldDB" id="A0AAW2FL40"/>
<gene>
    <name evidence="1" type="ORF">PUN28_011052</name>
</gene>
<dbReference type="EMBL" id="JADYXP020000010">
    <property type="protein sequence ID" value="KAL0115898.1"/>
    <property type="molecule type" value="Genomic_DNA"/>
</dbReference>
<proteinExistence type="predicted"/>
<evidence type="ECO:0000313" key="2">
    <source>
        <dbReference type="Proteomes" id="UP001430953"/>
    </source>
</evidence>
<reference evidence="1 2" key="1">
    <citation type="submission" date="2023-03" db="EMBL/GenBank/DDBJ databases">
        <title>High recombination rates correlate with genetic variation in Cardiocondyla obscurior ants.</title>
        <authorList>
            <person name="Errbii M."/>
        </authorList>
    </citation>
    <scope>NUCLEOTIDE SEQUENCE [LARGE SCALE GENOMIC DNA]</scope>
    <source>
        <strain evidence="1">Alpha-2009</strain>
        <tissue evidence="1">Whole body</tissue>
    </source>
</reference>
<sequence length="143" mass="16941">MYNLTKIKKKEKEENNVTTVLNRDAIAEDIIQSKAKCSVFSSRDVGNVNLQVMYYKKKKNKKKKTENNHEKHYRCNSLLKLMKTRAYAQFYQYQILNIYIILDLSSRPVRMCLPVGKRERKENGKAARRIRQVVYKIHNLTAL</sequence>
<protein>
    <submittedName>
        <fullName evidence="1">Uncharacterized protein</fullName>
    </submittedName>
</protein>
<comment type="caution">
    <text evidence="1">The sequence shown here is derived from an EMBL/GenBank/DDBJ whole genome shotgun (WGS) entry which is preliminary data.</text>
</comment>
<organism evidence="1 2">
    <name type="scientific">Cardiocondyla obscurior</name>
    <dbReference type="NCBI Taxonomy" id="286306"/>
    <lineage>
        <taxon>Eukaryota</taxon>
        <taxon>Metazoa</taxon>
        <taxon>Ecdysozoa</taxon>
        <taxon>Arthropoda</taxon>
        <taxon>Hexapoda</taxon>
        <taxon>Insecta</taxon>
        <taxon>Pterygota</taxon>
        <taxon>Neoptera</taxon>
        <taxon>Endopterygota</taxon>
        <taxon>Hymenoptera</taxon>
        <taxon>Apocrita</taxon>
        <taxon>Aculeata</taxon>
        <taxon>Formicoidea</taxon>
        <taxon>Formicidae</taxon>
        <taxon>Myrmicinae</taxon>
        <taxon>Cardiocondyla</taxon>
    </lineage>
</organism>
<evidence type="ECO:0000313" key="1">
    <source>
        <dbReference type="EMBL" id="KAL0115898.1"/>
    </source>
</evidence>
<name>A0AAW2FL40_9HYME</name>
<keyword evidence="2" id="KW-1185">Reference proteome</keyword>
<dbReference type="Proteomes" id="UP001430953">
    <property type="component" value="Unassembled WGS sequence"/>
</dbReference>